<keyword evidence="2" id="KW-0472">Membrane</keyword>
<feature type="transmembrane region" description="Helical" evidence="2">
    <location>
        <begin position="144"/>
        <end position="163"/>
    </location>
</feature>
<feature type="compositionally biased region" description="Low complexity" evidence="1">
    <location>
        <begin position="38"/>
        <end position="56"/>
    </location>
</feature>
<evidence type="ECO:0000256" key="2">
    <source>
        <dbReference type="SAM" id="Phobius"/>
    </source>
</evidence>
<feature type="region of interest" description="Disordered" evidence="1">
    <location>
        <begin position="1"/>
        <end position="69"/>
    </location>
</feature>
<proteinExistence type="predicted"/>
<feature type="compositionally biased region" description="Low complexity" evidence="1">
    <location>
        <begin position="89"/>
        <end position="107"/>
    </location>
</feature>
<feature type="compositionally biased region" description="Polar residues" evidence="1">
    <location>
        <begin position="1"/>
        <end position="11"/>
    </location>
</feature>
<evidence type="ECO:0000313" key="4">
    <source>
        <dbReference type="Proteomes" id="UP000775547"/>
    </source>
</evidence>
<gene>
    <name evidence="3" type="ORF">DXG03_007186</name>
</gene>
<keyword evidence="4" id="KW-1185">Reference proteome</keyword>
<dbReference type="AlphaFoldDB" id="A0A9P7G0Z0"/>
<organism evidence="3 4">
    <name type="scientific">Asterophora parasitica</name>
    <dbReference type="NCBI Taxonomy" id="117018"/>
    <lineage>
        <taxon>Eukaryota</taxon>
        <taxon>Fungi</taxon>
        <taxon>Dikarya</taxon>
        <taxon>Basidiomycota</taxon>
        <taxon>Agaricomycotina</taxon>
        <taxon>Agaricomycetes</taxon>
        <taxon>Agaricomycetidae</taxon>
        <taxon>Agaricales</taxon>
        <taxon>Tricholomatineae</taxon>
        <taxon>Lyophyllaceae</taxon>
        <taxon>Asterophora</taxon>
    </lineage>
</organism>
<name>A0A9P7G0Z0_9AGAR</name>
<sequence length="244" mass="25884">MQHISSQNTLTPAGKGTAPMTYTLAFPAPVHTGARADSPSYASSSSTVPSSRSITPPRAPGSKTQSKSASVCRAYLDPYSSESFFPARKSSTTSSSSSSASSSTSKSNGWGSSQPPPYAESPAYNSNADTNAEDEPRTHVLSQYLFFLGFVCPLLWIIGTFTLRTPTAQGAGAFDPYASMEEKERAEAVERSRATARWEVEVRWAKKCMWAAVAFLCLALVAGMSVWGAIISARGKDGQGALAN</sequence>
<keyword evidence="2" id="KW-0812">Transmembrane</keyword>
<evidence type="ECO:0000256" key="1">
    <source>
        <dbReference type="SAM" id="MobiDB-lite"/>
    </source>
</evidence>
<protein>
    <submittedName>
        <fullName evidence="3">Uncharacterized protein</fullName>
    </submittedName>
</protein>
<feature type="transmembrane region" description="Helical" evidence="2">
    <location>
        <begin position="209"/>
        <end position="230"/>
    </location>
</feature>
<evidence type="ECO:0000313" key="3">
    <source>
        <dbReference type="EMBL" id="KAG5640789.1"/>
    </source>
</evidence>
<dbReference type="OrthoDB" id="3061388at2759"/>
<comment type="caution">
    <text evidence="3">The sequence shown here is derived from an EMBL/GenBank/DDBJ whole genome shotgun (WGS) entry which is preliminary data.</text>
</comment>
<dbReference type="Proteomes" id="UP000775547">
    <property type="component" value="Unassembled WGS sequence"/>
</dbReference>
<keyword evidence="2" id="KW-1133">Transmembrane helix</keyword>
<dbReference type="EMBL" id="JABCKV010000502">
    <property type="protein sequence ID" value="KAG5640789.1"/>
    <property type="molecule type" value="Genomic_DNA"/>
</dbReference>
<feature type="region of interest" description="Disordered" evidence="1">
    <location>
        <begin position="86"/>
        <end position="133"/>
    </location>
</feature>
<accession>A0A9P7G0Z0</accession>
<reference evidence="3" key="2">
    <citation type="submission" date="2021-10" db="EMBL/GenBank/DDBJ databases">
        <title>Phylogenomics reveals ancestral predisposition of the termite-cultivated fungus Termitomyces towards a domesticated lifestyle.</title>
        <authorList>
            <person name="Auxier B."/>
            <person name="Grum-Grzhimaylo A."/>
            <person name="Cardenas M.E."/>
            <person name="Lodge J.D."/>
            <person name="Laessoe T."/>
            <person name="Pedersen O."/>
            <person name="Smith M.E."/>
            <person name="Kuyper T.W."/>
            <person name="Franco-Molano E.A."/>
            <person name="Baroni T.J."/>
            <person name="Aanen D.K."/>
        </authorList>
    </citation>
    <scope>NUCLEOTIDE SEQUENCE</scope>
    <source>
        <strain evidence="3">AP01</strain>
        <tissue evidence="3">Mycelium</tissue>
    </source>
</reference>
<reference evidence="3" key="1">
    <citation type="submission" date="2020-07" db="EMBL/GenBank/DDBJ databases">
        <authorList>
            <person name="Nieuwenhuis M."/>
            <person name="Van De Peppel L.J.J."/>
        </authorList>
    </citation>
    <scope>NUCLEOTIDE SEQUENCE</scope>
    <source>
        <strain evidence="3">AP01</strain>
        <tissue evidence="3">Mycelium</tissue>
    </source>
</reference>